<proteinExistence type="inferred from homology"/>
<feature type="transmembrane region" description="Helical" evidence="6">
    <location>
        <begin position="223"/>
        <end position="241"/>
    </location>
</feature>
<evidence type="ECO:0000256" key="5">
    <source>
        <dbReference type="ARBA" id="ARBA00023136"/>
    </source>
</evidence>
<dbReference type="Proteomes" id="UP001497392">
    <property type="component" value="Unassembled WGS sequence"/>
</dbReference>
<reference evidence="7 8" key="1">
    <citation type="submission" date="2024-06" db="EMBL/GenBank/DDBJ databases">
        <authorList>
            <person name="Kraege A."/>
            <person name="Thomma B."/>
        </authorList>
    </citation>
    <scope>NUCLEOTIDE SEQUENCE [LARGE SCALE GENOMIC DNA]</scope>
</reference>
<keyword evidence="5 6" id="KW-0472">Membrane</keyword>
<evidence type="ECO:0000256" key="1">
    <source>
        <dbReference type="ARBA" id="ARBA00004141"/>
    </source>
</evidence>
<evidence type="ECO:0000256" key="4">
    <source>
        <dbReference type="ARBA" id="ARBA00022989"/>
    </source>
</evidence>
<keyword evidence="8" id="KW-1185">Reference proteome</keyword>
<comment type="similarity">
    <text evidence="2">Belongs to the bile acid:sodium symporter (BASS) (TC 2.A.28) family.</text>
</comment>
<feature type="transmembrane region" description="Helical" evidence="6">
    <location>
        <begin position="162"/>
        <end position="187"/>
    </location>
</feature>
<organism evidence="7 8">
    <name type="scientific">Coccomyxa viridis</name>
    <dbReference type="NCBI Taxonomy" id="1274662"/>
    <lineage>
        <taxon>Eukaryota</taxon>
        <taxon>Viridiplantae</taxon>
        <taxon>Chlorophyta</taxon>
        <taxon>core chlorophytes</taxon>
        <taxon>Trebouxiophyceae</taxon>
        <taxon>Trebouxiophyceae incertae sedis</taxon>
        <taxon>Coccomyxaceae</taxon>
        <taxon>Coccomyxa</taxon>
    </lineage>
</organism>
<sequence length="322" mass="33712">MANSTDALPYAVVVAAALALFIPPSFAWFTPGMYAPGLGFLMFAVGVNLRPEAFKQVFMSPKTILVGNVCQWIVKPLLGLILALTLVPVLGLPHAVGTGIILVSCVSGAQLSNYATFLVHPEQAPLSIVLTALSTAAGVFMTPVLALLLLGARIPVDARGMALSITQIVLVPVLAGLTCSTYFPAFVARARPFLTFASVLDTCACVGASLASNSATARSAMGLAVLLPVAVLHILAYYLGYRMARATVASNDVPLARCISLESGMQSSLLGLLLASRFFRDPLVSLPCGISTIFMTLSGFGLVVWWKRRAAPASDGTTPAAW</sequence>
<evidence type="ECO:0000313" key="8">
    <source>
        <dbReference type="Proteomes" id="UP001497392"/>
    </source>
</evidence>
<dbReference type="EMBL" id="CAXHTA020000002">
    <property type="protein sequence ID" value="CAL5219530.1"/>
    <property type="molecule type" value="Genomic_DNA"/>
</dbReference>
<name>A0ABP1FHV7_9CHLO</name>
<dbReference type="InterPro" id="IPR004710">
    <property type="entry name" value="Bilac:Na_transpt"/>
</dbReference>
<feature type="transmembrane region" description="Helical" evidence="6">
    <location>
        <begin position="33"/>
        <end position="51"/>
    </location>
</feature>
<protein>
    <submittedName>
        <fullName evidence="7">G1380 protein</fullName>
    </submittedName>
</protein>
<evidence type="ECO:0000256" key="6">
    <source>
        <dbReference type="SAM" id="Phobius"/>
    </source>
</evidence>
<keyword evidence="3 6" id="KW-0812">Transmembrane</keyword>
<dbReference type="Gene3D" id="1.20.1530.20">
    <property type="match status" value="1"/>
</dbReference>
<feature type="transmembrane region" description="Helical" evidence="6">
    <location>
        <begin position="7"/>
        <end position="27"/>
    </location>
</feature>
<keyword evidence="4 6" id="KW-1133">Transmembrane helix</keyword>
<gene>
    <name evidence="7" type="primary">g1380</name>
    <name evidence="7" type="ORF">VP750_LOCUS1189</name>
</gene>
<dbReference type="PANTHER" id="PTHR10361">
    <property type="entry name" value="SODIUM-BILE ACID COTRANSPORTER"/>
    <property type="match status" value="1"/>
</dbReference>
<feature type="transmembrane region" description="Helical" evidence="6">
    <location>
        <begin position="72"/>
        <end position="92"/>
    </location>
</feature>
<feature type="transmembrane region" description="Helical" evidence="6">
    <location>
        <begin position="283"/>
        <end position="306"/>
    </location>
</feature>
<feature type="transmembrane region" description="Helical" evidence="6">
    <location>
        <begin position="126"/>
        <end position="150"/>
    </location>
</feature>
<comment type="caution">
    <text evidence="7">The sequence shown here is derived from an EMBL/GenBank/DDBJ whole genome shotgun (WGS) entry which is preliminary data.</text>
</comment>
<dbReference type="InterPro" id="IPR002657">
    <property type="entry name" value="BilAc:Na_symport/Acr3"/>
</dbReference>
<accession>A0ABP1FHV7</accession>
<comment type="subcellular location">
    <subcellularLocation>
        <location evidence="1">Membrane</location>
        <topology evidence="1">Multi-pass membrane protein</topology>
    </subcellularLocation>
</comment>
<dbReference type="PANTHER" id="PTHR10361:SF30">
    <property type="entry name" value="SODIUM_METABOLITE COTRANSPORTER BASS6, CHLOROPLASTIC-RELATED"/>
    <property type="match status" value="1"/>
</dbReference>
<evidence type="ECO:0000256" key="2">
    <source>
        <dbReference type="ARBA" id="ARBA00006528"/>
    </source>
</evidence>
<evidence type="ECO:0000313" key="7">
    <source>
        <dbReference type="EMBL" id="CAL5219530.1"/>
    </source>
</evidence>
<dbReference type="InterPro" id="IPR038770">
    <property type="entry name" value="Na+/solute_symporter_sf"/>
</dbReference>
<dbReference type="Pfam" id="PF01758">
    <property type="entry name" value="SBF"/>
    <property type="match status" value="1"/>
</dbReference>
<evidence type="ECO:0000256" key="3">
    <source>
        <dbReference type="ARBA" id="ARBA00022692"/>
    </source>
</evidence>